<keyword evidence="6 11" id="KW-0798">TonB box</keyword>
<dbReference type="PANTHER" id="PTHR30069">
    <property type="entry name" value="TONB-DEPENDENT OUTER MEMBRANE RECEPTOR"/>
    <property type="match status" value="1"/>
</dbReference>
<dbReference type="PROSITE" id="PS01156">
    <property type="entry name" value="TONB_DEPENDENT_REC_2"/>
    <property type="match status" value="1"/>
</dbReference>
<keyword evidence="8 15" id="KW-0675">Receptor</keyword>
<evidence type="ECO:0000259" key="13">
    <source>
        <dbReference type="Pfam" id="PF00593"/>
    </source>
</evidence>
<dbReference type="InterPro" id="IPR036942">
    <property type="entry name" value="Beta-barrel_TonB_sf"/>
</dbReference>
<dbReference type="Gene3D" id="2.170.130.10">
    <property type="entry name" value="TonB-dependent receptor, plug domain"/>
    <property type="match status" value="1"/>
</dbReference>
<keyword evidence="7 10" id="KW-0472">Membrane</keyword>
<organism evidence="15 16">
    <name type="scientific">Constantimarinum furrinae</name>
    <dbReference type="NCBI Taxonomy" id="2562285"/>
    <lineage>
        <taxon>Bacteria</taxon>
        <taxon>Pseudomonadati</taxon>
        <taxon>Bacteroidota</taxon>
        <taxon>Flavobacteriia</taxon>
        <taxon>Flavobacteriales</taxon>
        <taxon>Flavobacteriaceae</taxon>
        <taxon>Altibacter/Constantimarinum group</taxon>
        <taxon>Constantimarinum</taxon>
    </lineage>
</organism>
<dbReference type="InterPro" id="IPR037066">
    <property type="entry name" value="Plug_dom_sf"/>
</dbReference>
<dbReference type="AlphaFoldDB" id="A0A7G8PW10"/>
<dbReference type="PANTHER" id="PTHR30069:SF29">
    <property type="entry name" value="HEMOGLOBIN AND HEMOGLOBIN-HAPTOGLOBIN-BINDING PROTEIN 1-RELATED"/>
    <property type="match status" value="1"/>
</dbReference>
<comment type="subcellular location">
    <subcellularLocation>
        <location evidence="1 10">Cell outer membrane</location>
        <topology evidence="1 10">Multi-pass membrane protein</topology>
    </subcellularLocation>
</comment>
<feature type="domain" description="TonB-dependent receptor-like beta-barrel" evidence="13">
    <location>
        <begin position="232"/>
        <end position="616"/>
    </location>
</feature>
<gene>
    <name evidence="15" type="ORF">ALE3EI_1979</name>
</gene>
<dbReference type="InterPro" id="IPR000531">
    <property type="entry name" value="Beta-barrel_TonB"/>
</dbReference>
<evidence type="ECO:0000256" key="12">
    <source>
        <dbReference type="SAM" id="SignalP"/>
    </source>
</evidence>
<dbReference type="InterPro" id="IPR012910">
    <property type="entry name" value="Plug_dom"/>
</dbReference>
<sequence length="642" mass="72481">MKRNYLILIFSLTCFLGTAQVNQTAESLDSVFIDTKVPLERKNSGKVVVTITAEQLEQSAGKTTAQIINEVSGIEINGSRSHAGQNLSYYVRGGRNRQVVIMVDGVQLTDPSQISNDYDLRLIPAHTIESIEIIKGASSVLYGSGAATAVISINTKKASQKPIAATFISTLGTNRSSEDKENFHIAEFTNFATVNGTLNKFFYNASFSNRYVDGISAVAAPEGEDPFESDVFDRFDGRVDLGYRISEDITISQFFAFGKFKAGFDDFSYTDANHQSLTKQLRTGGHFEWKYKNGVYVFNDNYSWIEREIKSGFPAKFDSRSYALDTYLNHRIIKNFNVVLGLNFTNSNFNSFTIPFGATQFSQDVEEDTAKFNSADPYVNLVYISNFGLNLNAGARLNLHSVYDSHWVYNFNPSYVFEFSENNLKLLGSYSTAYITPSLFQLYDPLYGNEALLPEENRTIEGGLEFSSEDFRISAVYFNRNEENFVDFVVIDPDTFRSQYQNISETFEASGVEVALWRKFGERVTFSSNYTNTQADDRFALRIPEHKINATLGYQLGSKTSVGVNYQYNSERNDTFFNPQTFVSEDILLSSYGVLDLRLSHQATDTIKLFAGVTNLLDEEYEELYRYQTLGRNVRLGFALDF</sequence>
<evidence type="ECO:0000313" key="16">
    <source>
        <dbReference type="Proteomes" id="UP000515514"/>
    </source>
</evidence>
<name>A0A7G8PW10_9FLAO</name>
<evidence type="ECO:0000256" key="7">
    <source>
        <dbReference type="ARBA" id="ARBA00023136"/>
    </source>
</evidence>
<evidence type="ECO:0000256" key="6">
    <source>
        <dbReference type="ARBA" id="ARBA00023077"/>
    </source>
</evidence>
<dbReference type="SUPFAM" id="SSF56935">
    <property type="entry name" value="Porins"/>
    <property type="match status" value="1"/>
</dbReference>
<dbReference type="Pfam" id="PF07715">
    <property type="entry name" value="Plug"/>
    <property type="match status" value="1"/>
</dbReference>
<keyword evidence="4 10" id="KW-0812">Transmembrane</keyword>
<evidence type="ECO:0000256" key="4">
    <source>
        <dbReference type="ARBA" id="ARBA00022692"/>
    </source>
</evidence>
<reference evidence="15 16" key="1">
    <citation type="submission" date="2020-04" db="EMBL/GenBank/DDBJ databases">
        <title>Genome sequence of Altibacter aquimarinus strain ALE3EI.</title>
        <authorList>
            <person name="Oh H.-M."/>
            <person name="Jang D."/>
        </authorList>
    </citation>
    <scope>NUCLEOTIDE SEQUENCE [LARGE SCALE GENOMIC DNA]</scope>
    <source>
        <strain evidence="15 16">ALE3EI</strain>
    </source>
</reference>
<dbReference type="GO" id="GO:0015344">
    <property type="term" value="F:siderophore uptake transmembrane transporter activity"/>
    <property type="evidence" value="ECO:0007669"/>
    <property type="project" value="TreeGrafter"/>
</dbReference>
<evidence type="ECO:0000259" key="14">
    <source>
        <dbReference type="Pfam" id="PF07715"/>
    </source>
</evidence>
<evidence type="ECO:0000256" key="9">
    <source>
        <dbReference type="ARBA" id="ARBA00023237"/>
    </source>
</evidence>
<feature type="chain" id="PRO_5028931835" evidence="12">
    <location>
        <begin position="20"/>
        <end position="642"/>
    </location>
</feature>
<evidence type="ECO:0000256" key="11">
    <source>
        <dbReference type="RuleBase" id="RU003357"/>
    </source>
</evidence>
<evidence type="ECO:0000256" key="1">
    <source>
        <dbReference type="ARBA" id="ARBA00004571"/>
    </source>
</evidence>
<comment type="similarity">
    <text evidence="10 11">Belongs to the TonB-dependent receptor family.</text>
</comment>
<dbReference type="RefSeq" id="WP_186988239.1">
    <property type="nucleotide sequence ID" value="NZ_CP052909.1"/>
</dbReference>
<dbReference type="KEGG" id="alti:ALE3EI_1979"/>
<dbReference type="Pfam" id="PF00593">
    <property type="entry name" value="TonB_dep_Rec_b-barrel"/>
    <property type="match status" value="1"/>
</dbReference>
<accession>A0A7G8PW10</accession>
<keyword evidence="9 10" id="KW-0998">Cell outer membrane</keyword>
<evidence type="ECO:0000256" key="10">
    <source>
        <dbReference type="PROSITE-ProRule" id="PRU01360"/>
    </source>
</evidence>
<feature type="domain" description="TonB-dependent receptor plug" evidence="14">
    <location>
        <begin position="44"/>
        <end position="149"/>
    </location>
</feature>
<evidence type="ECO:0000256" key="8">
    <source>
        <dbReference type="ARBA" id="ARBA00023170"/>
    </source>
</evidence>
<evidence type="ECO:0000256" key="5">
    <source>
        <dbReference type="ARBA" id="ARBA00022729"/>
    </source>
</evidence>
<dbReference type="Gene3D" id="2.40.170.20">
    <property type="entry name" value="TonB-dependent receptor, beta-barrel domain"/>
    <property type="match status" value="1"/>
</dbReference>
<dbReference type="EMBL" id="CP052909">
    <property type="protein sequence ID" value="QNJ98526.1"/>
    <property type="molecule type" value="Genomic_DNA"/>
</dbReference>
<keyword evidence="5 12" id="KW-0732">Signal</keyword>
<dbReference type="Proteomes" id="UP000515514">
    <property type="component" value="Chromosome"/>
</dbReference>
<feature type="signal peptide" evidence="12">
    <location>
        <begin position="1"/>
        <end position="19"/>
    </location>
</feature>
<evidence type="ECO:0000313" key="15">
    <source>
        <dbReference type="EMBL" id="QNJ98526.1"/>
    </source>
</evidence>
<dbReference type="GO" id="GO:0009279">
    <property type="term" value="C:cell outer membrane"/>
    <property type="evidence" value="ECO:0007669"/>
    <property type="project" value="UniProtKB-SubCell"/>
</dbReference>
<proteinExistence type="inferred from homology"/>
<evidence type="ECO:0000256" key="2">
    <source>
        <dbReference type="ARBA" id="ARBA00022448"/>
    </source>
</evidence>
<keyword evidence="16" id="KW-1185">Reference proteome</keyword>
<protein>
    <submittedName>
        <fullName evidence="15">TonB-dependent receptor plug</fullName>
    </submittedName>
</protein>
<dbReference type="PROSITE" id="PS52016">
    <property type="entry name" value="TONB_DEPENDENT_REC_3"/>
    <property type="match status" value="1"/>
</dbReference>
<dbReference type="InterPro" id="IPR039426">
    <property type="entry name" value="TonB-dep_rcpt-like"/>
</dbReference>
<evidence type="ECO:0000256" key="3">
    <source>
        <dbReference type="ARBA" id="ARBA00022452"/>
    </source>
</evidence>
<keyword evidence="2 10" id="KW-0813">Transport</keyword>
<dbReference type="GO" id="GO:0044718">
    <property type="term" value="P:siderophore transmembrane transport"/>
    <property type="evidence" value="ECO:0007669"/>
    <property type="project" value="TreeGrafter"/>
</dbReference>
<keyword evidence="3 10" id="KW-1134">Transmembrane beta strand</keyword>
<dbReference type="InterPro" id="IPR010917">
    <property type="entry name" value="TonB_rcpt_CS"/>
</dbReference>